<dbReference type="PANTHER" id="PTHR47336:SF2">
    <property type="entry name" value="TRANSCRIPTION FACTOR HMS1-RELATED"/>
    <property type="match status" value="1"/>
</dbReference>
<dbReference type="SUPFAM" id="SSF47459">
    <property type="entry name" value="HLH, helix-loop-helix DNA-binding domain"/>
    <property type="match status" value="1"/>
</dbReference>
<feature type="compositionally biased region" description="Polar residues" evidence="1">
    <location>
        <begin position="29"/>
        <end position="43"/>
    </location>
</feature>
<dbReference type="AlphaFoldDB" id="A0A0F8A537"/>
<keyword evidence="4" id="KW-1185">Reference proteome</keyword>
<dbReference type="PROSITE" id="PS50888">
    <property type="entry name" value="BHLH"/>
    <property type="match status" value="1"/>
</dbReference>
<feature type="region of interest" description="Disordered" evidence="1">
    <location>
        <begin position="1"/>
        <end position="58"/>
    </location>
</feature>
<feature type="compositionally biased region" description="Low complexity" evidence="1">
    <location>
        <begin position="44"/>
        <end position="53"/>
    </location>
</feature>
<accession>A0A0F8A537</accession>
<organism evidence="3 4">
    <name type="scientific">Hirsutella minnesotensis 3608</name>
    <dbReference type="NCBI Taxonomy" id="1043627"/>
    <lineage>
        <taxon>Eukaryota</taxon>
        <taxon>Fungi</taxon>
        <taxon>Dikarya</taxon>
        <taxon>Ascomycota</taxon>
        <taxon>Pezizomycotina</taxon>
        <taxon>Sordariomycetes</taxon>
        <taxon>Hypocreomycetidae</taxon>
        <taxon>Hypocreales</taxon>
        <taxon>Ophiocordycipitaceae</taxon>
        <taxon>Hirsutella</taxon>
    </lineage>
</organism>
<reference evidence="3 4" key="1">
    <citation type="journal article" date="2014" name="Genome Biol. Evol.">
        <title>Comparative genomics and transcriptomics analyses reveal divergent lifestyle features of nematode endoparasitic fungus Hirsutella minnesotensis.</title>
        <authorList>
            <person name="Lai Y."/>
            <person name="Liu K."/>
            <person name="Zhang X."/>
            <person name="Zhang X."/>
            <person name="Li K."/>
            <person name="Wang N."/>
            <person name="Shu C."/>
            <person name="Wu Y."/>
            <person name="Wang C."/>
            <person name="Bushley K.E."/>
            <person name="Xiang M."/>
            <person name="Liu X."/>
        </authorList>
    </citation>
    <scope>NUCLEOTIDE SEQUENCE [LARGE SCALE GENOMIC DNA]</scope>
    <source>
        <strain evidence="3 4">3608</strain>
    </source>
</reference>
<evidence type="ECO:0000259" key="2">
    <source>
        <dbReference type="PROSITE" id="PS50888"/>
    </source>
</evidence>
<evidence type="ECO:0000313" key="4">
    <source>
        <dbReference type="Proteomes" id="UP000054481"/>
    </source>
</evidence>
<dbReference type="GO" id="GO:0046983">
    <property type="term" value="F:protein dimerization activity"/>
    <property type="evidence" value="ECO:0007669"/>
    <property type="project" value="InterPro"/>
</dbReference>
<feature type="compositionally biased region" description="Polar residues" evidence="1">
    <location>
        <begin position="432"/>
        <end position="444"/>
    </location>
</feature>
<dbReference type="SMART" id="SM00353">
    <property type="entry name" value="HLH"/>
    <property type="match status" value="1"/>
</dbReference>
<dbReference type="EMBL" id="KQ030524">
    <property type="protein sequence ID" value="KJZ74649.1"/>
    <property type="molecule type" value="Genomic_DNA"/>
</dbReference>
<dbReference type="OrthoDB" id="2133190at2759"/>
<gene>
    <name evidence="3" type="ORF">HIM_05999</name>
</gene>
<sequence length="517" mass="55512">MDHSAGIGPGAGAMELSSTTAASIPPCHHSSTTQQQQGAVTDASSPSSSSRLSTAFDFSSAPSDDTMLSFNQALAAFPNMSFTRPSAPSLSLRERGSNPPAAPRPPEGFRPATMASSHDSKRVKVDPETPALDSMDSWIRFDDDVDKMGSFEIDYSKRNDRVLNGLGSVSTMPGLGSGLYSTAMAPFREEDFIDDTAFDEQALSDDEDVFDTINYGERPSEAKSQPQQTASSAAPLPPVERPLFNFPPIAWGGRAPSGIRLTPNVDEDPRQMRRDIWGGLPRSTAQVLSPEEKRRLLEIALNSGQMPGSFIPPNGFGIGFGAGLGARPPAEFERKAGSSLTTTLGAAAQNKAPAASPVTDEAEDQSAASKQIPRRPVPSRTGSSRKSADNVTAEKTKPRSADRIAHNDVERKYRTNLKVKIAELRDAVPALQSPTPCTEAESGSGQQGPPKVSKGTVLTKATEYIQQLEQRNKAIVLEHQQLARRLQAFETLFNSAARQPDLMPNPSMTLFDPRGFC</sequence>
<dbReference type="Gene3D" id="4.10.280.10">
    <property type="entry name" value="Helix-loop-helix DNA-binding domain"/>
    <property type="match status" value="1"/>
</dbReference>
<evidence type="ECO:0000256" key="1">
    <source>
        <dbReference type="SAM" id="MobiDB-lite"/>
    </source>
</evidence>
<name>A0A0F8A537_9HYPO</name>
<feature type="region of interest" description="Disordered" evidence="1">
    <location>
        <begin position="85"/>
        <end position="129"/>
    </location>
</feature>
<feature type="compositionally biased region" description="Basic and acidic residues" evidence="1">
    <location>
        <begin position="386"/>
        <end position="409"/>
    </location>
</feature>
<evidence type="ECO:0000313" key="3">
    <source>
        <dbReference type="EMBL" id="KJZ74649.1"/>
    </source>
</evidence>
<dbReference type="Proteomes" id="UP000054481">
    <property type="component" value="Unassembled WGS sequence"/>
</dbReference>
<feature type="compositionally biased region" description="Basic and acidic residues" evidence="1">
    <location>
        <begin position="118"/>
        <end position="127"/>
    </location>
</feature>
<feature type="compositionally biased region" description="Polar residues" evidence="1">
    <location>
        <begin position="222"/>
        <end position="232"/>
    </location>
</feature>
<feature type="domain" description="BHLH" evidence="2">
    <location>
        <begin position="401"/>
        <end position="468"/>
    </location>
</feature>
<dbReference type="PANTHER" id="PTHR47336">
    <property type="entry name" value="TRANSCRIPTION FACTOR HMS1-RELATED"/>
    <property type="match status" value="1"/>
</dbReference>
<feature type="region of interest" description="Disordered" evidence="1">
    <location>
        <begin position="430"/>
        <end position="454"/>
    </location>
</feature>
<dbReference type="InterPro" id="IPR052099">
    <property type="entry name" value="Regulatory_TF_Diverse"/>
</dbReference>
<dbReference type="CDD" id="cd11395">
    <property type="entry name" value="bHLHzip_SREBP_like"/>
    <property type="match status" value="1"/>
</dbReference>
<proteinExistence type="predicted"/>
<feature type="region of interest" description="Disordered" evidence="1">
    <location>
        <begin position="217"/>
        <end position="239"/>
    </location>
</feature>
<protein>
    <recommendedName>
        <fullName evidence="2">BHLH domain-containing protein</fullName>
    </recommendedName>
</protein>
<dbReference type="Pfam" id="PF00010">
    <property type="entry name" value="HLH"/>
    <property type="match status" value="1"/>
</dbReference>
<dbReference type="InterPro" id="IPR036638">
    <property type="entry name" value="HLH_DNA-bd_sf"/>
</dbReference>
<dbReference type="InterPro" id="IPR011598">
    <property type="entry name" value="bHLH_dom"/>
</dbReference>
<feature type="region of interest" description="Disordered" evidence="1">
    <location>
        <begin position="347"/>
        <end position="409"/>
    </location>
</feature>